<feature type="compositionally biased region" description="Low complexity" evidence="4">
    <location>
        <begin position="47"/>
        <end position="58"/>
    </location>
</feature>
<dbReference type="EC" id="2.7.1.160" evidence="2"/>
<evidence type="ECO:0000256" key="1">
    <source>
        <dbReference type="ARBA" id="ARBA00003343"/>
    </source>
</evidence>
<accession>A0A9P1C0G6</accession>
<name>A0A9P1C0G6_9DINO</name>
<feature type="compositionally biased region" description="Basic and acidic residues" evidence="4">
    <location>
        <begin position="350"/>
        <end position="438"/>
    </location>
</feature>
<sequence>MGSSLSGEIEETEQKGCEELQTSAPPADCAQSSCPAAGDGKALQTATVDVVSVPTVDSPDSKAQLQPGTVETPSDTPVPAEPEEEAAPDSQVGPDRDGARSPQDARPQRELPPESETADLDGRQVPGQLQNSEANTKRTLEQQMSLKPGDDERTEISKKISWILRHGAKKVNVNIDEFGWVNVTDLLSSDILGGTTEDKLLAMINESNVQKTRYEMEDDPNGGKRIRAISKSRRNLYARELREKERRERDKKRDEEAKEREQREREVSVREADVVLTPDADPWISREVRRRDDTRGWWEREDGWQDGPTYEQQIRDGFLPVWQGSRLVAMAKESQTVRPGRRAAFIGGKGFDHGKGHENGKGLGEKGDSKGDSNGKGYEFKGDAKGERKGRGKDDHFQKGKDGKGKFGEDGKGFHGKGDGFKHDGFRHETKEEEHPVEVGKGGGGGGGDRYGRGSRQQRWRAVNDRDIIVRVGLGMETDIVGTLLAGSLVAQVGEDKMLKNGIARMFIESIEPIPGIKGWVTRSAEAAGGPVFFKPDRGSSYIREPRGKEGKVGKGQYGGEKGEKGRNEAKGKGRRPVGEGDAATGGGRLNQPTDEQPSPPVAGTAESS</sequence>
<keyword evidence="7" id="KW-1185">Reference proteome</keyword>
<protein>
    <recommendedName>
        <fullName evidence="2">2'-phosphotransferase</fullName>
        <ecNumber evidence="2">2.7.1.160</ecNumber>
    </recommendedName>
</protein>
<feature type="region of interest" description="Disordered" evidence="4">
    <location>
        <begin position="242"/>
        <end position="268"/>
    </location>
</feature>
<feature type="compositionally biased region" description="Polar residues" evidence="4">
    <location>
        <begin position="63"/>
        <end position="75"/>
    </location>
</feature>
<dbReference type="GO" id="GO:0000215">
    <property type="term" value="F:tRNA 2'-phosphotransferase activity"/>
    <property type="evidence" value="ECO:0007669"/>
    <property type="project" value="UniProtKB-EC"/>
</dbReference>
<feature type="compositionally biased region" description="Basic and acidic residues" evidence="4">
    <location>
        <begin position="544"/>
        <end position="553"/>
    </location>
</feature>
<comment type="function">
    <text evidence="1">Catalyzes the last step of tRNA splicing, the transfer of the splice junction 2'-phosphate from ligated tRNA to NAD to produce ADP-ribose 1''-2'' cyclic phosphate.</text>
</comment>
<feature type="compositionally biased region" description="Basic and acidic residues" evidence="4">
    <location>
        <begin position="561"/>
        <end position="572"/>
    </location>
</feature>
<evidence type="ECO:0000313" key="5">
    <source>
        <dbReference type="EMBL" id="CAI3983162.1"/>
    </source>
</evidence>
<dbReference type="AlphaFoldDB" id="A0A9P1C0G6"/>
<gene>
    <name evidence="5" type="ORF">C1SCF055_LOCUS10795</name>
</gene>
<reference evidence="6" key="2">
    <citation type="submission" date="2024-04" db="EMBL/GenBank/DDBJ databases">
        <authorList>
            <person name="Chen Y."/>
            <person name="Shah S."/>
            <person name="Dougan E. K."/>
            <person name="Thang M."/>
            <person name="Chan C."/>
        </authorList>
    </citation>
    <scope>NUCLEOTIDE SEQUENCE [LARGE SCALE GENOMIC DNA]</scope>
</reference>
<feature type="region of interest" description="Disordered" evidence="4">
    <location>
        <begin position="1"/>
        <end position="153"/>
    </location>
</feature>
<dbReference type="Pfam" id="PF01885">
    <property type="entry name" value="PTS_2-RNA"/>
    <property type="match status" value="1"/>
</dbReference>
<evidence type="ECO:0000313" key="6">
    <source>
        <dbReference type="EMBL" id="CAL1136537.1"/>
    </source>
</evidence>
<feature type="region of interest" description="Disordered" evidence="4">
    <location>
        <begin position="344"/>
        <end position="457"/>
    </location>
</feature>
<feature type="region of interest" description="Disordered" evidence="4">
    <location>
        <begin position="530"/>
        <end position="609"/>
    </location>
</feature>
<proteinExistence type="predicted"/>
<organism evidence="5">
    <name type="scientific">Cladocopium goreaui</name>
    <dbReference type="NCBI Taxonomy" id="2562237"/>
    <lineage>
        <taxon>Eukaryota</taxon>
        <taxon>Sar</taxon>
        <taxon>Alveolata</taxon>
        <taxon>Dinophyceae</taxon>
        <taxon>Suessiales</taxon>
        <taxon>Symbiodiniaceae</taxon>
        <taxon>Cladocopium</taxon>
    </lineage>
</organism>
<evidence type="ECO:0000256" key="4">
    <source>
        <dbReference type="SAM" id="MobiDB-lite"/>
    </source>
</evidence>
<reference evidence="5" key="1">
    <citation type="submission" date="2022-10" db="EMBL/GenBank/DDBJ databases">
        <authorList>
            <person name="Chen Y."/>
            <person name="Dougan E. K."/>
            <person name="Chan C."/>
            <person name="Rhodes N."/>
            <person name="Thang M."/>
        </authorList>
    </citation>
    <scope>NUCLEOTIDE SEQUENCE</scope>
</reference>
<dbReference type="EMBL" id="CAMXCT020000779">
    <property type="protein sequence ID" value="CAL1136537.1"/>
    <property type="molecule type" value="Genomic_DNA"/>
</dbReference>
<dbReference type="InterPro" id="IPR002745">
    <property type="entry name" value="Ptrans_KptA/Tpt1"/>
</dbReference>
<dbReference type="GO" id="GO:0006388">
    <property type="term" value="P:tRNA splicing, via endonucleolytic cleavage and ligation"/>
    <property type="evidence" value="ECO:0007669"/>
    <property type="project" value="TreeGrafter"/>
</dbReference>
<dbReference type="InterPro" id="IPR042080">
    <property type="entry name" value="RNA_2'-PTrans_N"/>
</dbReference>
<feature type="compositionally biased region" description="Gly residues" evidence="4">
    <location>
        <begin position="440"/>
        <end position="449"/>
    </location>
</feature>
<comment type="caution">
    <text evidence="5">The sequence shown here is derived from an EMBL/GenBank/DDBJ whole genome shotgun (WGS) entry which is preliminary data.</text>
</comment>
<evidence type="ECO:0000256" key="2">
    <source>
        <dbReference type="ARBA" id="ARBA00012007"/>
    </source>
</evidence>
<dbReference type="OrthoDB" id="419694at2759"/>
<dbReference type="SUPFAM" id="SSF56399">
    <property type="entry name" value="ADP-ribosylation"/>
    <property type="match status" value="1"/>
</dbReference>
<evidence type="ECO:0000313" key="7">
    <source>
        <dbReference type="Proteomes" id="UP001152797"/>
    </source>
</evidence>
<comment type="catalytic activity">
    <reaction evidence="3">
        <text>2'-phospho-[ligated tRNA] + NAD(+) = mature tRNA + ADP-alpha-D-ribose 1'',2''-cyclic phosphate + nicotinamide</text>
        <dbReference type="Rhea" id="RHEA:23324"/>
        <dbReference type="Rhea" id="RHEA-COMP:11106"/>
        <dbReference type="Rhea" id="RHEA-COMP:11107"/>
        <dbReference type="ChEBI" id="CHEBI:17154"/>
        <dbReference type="ChEBI" id="CHEBI:57540"/>
        <dbReference type="ChEBI" id="CHEBI:76596"/>
        <dbReference type="ChEBI" id="CHEBI:82883"/>
        <dbReference type="ChEBI" id="CHEBI:85027"/>
        <dbReference type="EC" id="2.7.1.160"/>
    </reaction>
</comment>
<dbReference type="EMBL" id="CAMXCT030000779">
    <property type="protein sequence ID" value="CAL4770474.1"/>
    <property type="molecule type" value="Genomic_DNA"/>
</dbReference>
<dbReference type="Proteomes" id="UP001152797">
    <property type="component" value="Unassembled WGS sequence"/>
</dbReference>
<dbReference type="PANTHER" id="PTHR12684:SF2">
    <property type="entry name" value="TRNA 2'-PHOSPHOTRANSFERASE 1"/>
    <property type="match status" value="1"/>
</dbReference>
<dbReference type="Gene3D" id="1.10.10.970">
    <property type="entry name" value="RNA 2'-phosphotransferase, Tpt1/KptA family, N-terminal domain"/>
    <property type="match status" value="1"/>
</dbReference>
<dbReference type="PANTHER" id="PTHR12684">
    <property type="entry name" value="PUTATIVE PHOSPHOTRANSFERASE"/>
    <property type="match status" value="1"/>
</dbReference>
<dbReference type="EMBL" id="CAMXCT010000779">
    <property type="protein sequence ID" value="CAI3983162.1"/>
    <property type="molecule type" value="Genomic_DNA"/>
</dbReference>
<evidence type="ECO:0000256" key="3">
    <source>
        <dbReference type="ARBA" id="ARBA00047949"/>
    </source>
</evidence>
<feature type="compositionally biased region" description="Polar residues" evidence="4">
    <location>
        <begin position="20"/>
        <end position="34"/>
    </location>
</feature>